<dbReference type="GO" id="GO:0016787">
    <property type="term" value="F:hydrolase activity"/>
    <property type="evidence" value="ECO:0007669"/>
    <property type="project" value="UniProtKB-KW"/>
</dbReference>
<reference evidence="6" key="2">
    <citation type="submission" date="2021-04" db="EMBL/GenBank/DDBJ databases">
        <authorList>
            <person name="Gilroy R."/>
        </authorList>
    </citation>
    <scope>NUCLEOTIDE SEQUENCE</scope>
    <source>
        <strain evidence="6">ChiGjej4B4-18154</strain>
    </source>
</reference>
<dbReference type="SUPFAM" id="SSF52540">
    <property type="entry name" value="P-loop containing nucleoside triphosphate hydrolases"/>
    <property type="match status" value="1"/>
</dbReference>
<gene>
    <name evidence="6" type="ORF">H9813_02955</name>
</gene>
<dbReference type="Pfam" id="PF13361">
    <property type="entry name" value="UvrD_C"/>
    <property type="match status" value="1"/>
</dbReference>
<dbReference type="GO" id="GO:0005524">
    <property type="term" value="F:ATP binding"/>
    <property type="evidence" value="ECO:0007669"/>
    <property type="project" value="UniProtKB-KW"/>
</dbReference>
<keyword evidence="3" id="KW-0347">Helicase</keyword>
<proteinExistence type="predicted"/>
<evidence type="ECO:0000313" key="6">
    <source>
        <dbReference type="EMBL" id="HIZ30180.1"/>
    </source>
</evidence>
<dbReference type="GO" id="GO:0003677">
    <property type="term" value="F:DNA binding"/>
    <property type="evidence" value="ECO:0007669"/>
    <property type="project" value="InterPro"/>
</dbReference>
<dbReference type="GO" id="GO:0043138">
    <property type="term" value="F:3'-5' DNA helicase activity"/>
    <property type="evidence" value="ECO:0007669"/>
    <property type="project" value="TreeGrafter"/>
</dbReference>
<dbReference type="PANTHER" id="PTHR11070:SF17">
    <property type="entry name" value="DNA HELICASE IV"/>
    <property type="match status" value="1"/>
</dbReference>
<keyword evidence="1" id="KW-0547">Nucleotide-binding</keyword>
<name>A0A9D2E3M5_9FIRM</name>
<dbReference type="GO" id="GO:0000725">
    <property type="term" value="P:recombinational repair"/>
    <property type="evidence" value="ECO:0007669"/>
    <property type="project" value="TreeGrafter"/>
</dbReference>
<comment type="caution">
    <text evidence="6">The sequence shown here is derived from an EMBL/GenBank/DDBJ whole genome shotgun (WGS) entry which is preliminary data.</text>
</comment>
<dbReference type="InterPro" id="IPR014017">
    <property type="entry name" value="DNA_helicase_UvrD-like_C"/>
</dbReference>
<dbReference type="Gene3D" id="3.40.50.300">
    <property type="entry name" value="P-loop containing nucleotide triphosphate hydrolases"/>
    <property type="match status" value="1"/>
</dbReference>
<evidence type="ECO:0000313" key="7">
    <source>
        <dbReference type="Proteomes" id="UP000824035"/>
    </source>
</evidence>
<keyword evidence="2" id="KW-0378">Hydrolase</keyword>
<keyword evidence="4 6" id="KW-0067">ATP-binding</keyword>
<sequence length="137" mass="15929">ERYLVSMDIQQWRKHWNKYCMLVPKENRTLTSFRNQISLGKTKAIEVNTGISLLTAHMSKGLQFDVVFIMGLSEGTFPDYRAIKSGNVQLSQEMNNMYVAVTRAKRLCYMTYPAKKKMPWGDIKNQVPSRYIKDIVV</sequence>
<evidence type="ECO:0000256" key="2">
    <source>
        <dbReference type="ARBA" id="ARBA00022801"/>
    </source>
</evidence>
<feature type="non-terminal residue" evidence="6">
    <location>
        <position position="1"/>
    </location>
</feature>
<organism evidence="6 7">
    <name type="scientific">Candidatus Allofournierella merdipullorum</name>
    <dbReference type="NCBI Taxonomy" id="2838595"/>
    <lineage>
        <taxon>Bacteria</taxon>
        <taxon>Bacillati</taxon>
        <taxon>Bacillota</taxon>
        <taxon>Clostridia</taxon>
        <taxon>Eubacteriales</taxon>
        <taxon>Oscillospiraceae</taxon>
        <taxon>Allofournierella</taxon>
    </lineage>
</organism>
<evidence type="ECO:0000256" key="1">
    <source>
        <dbReference type="ARBA" id="ARBA00022741"/>
    </source>
</evidence>
<reference evidence="6" key="1">
    <citation type="journal article" date="2021" name="PeerJ">
        <title>Extensive microbial diversity within the chicken gut microbiome revealed by metagenomics and culture.</title>
        <authorList>
            <person name="Gilroy R."/>
            <person name="Ravi A."/>
            <person name="Getino M."/>
            <person name="Pursley I."/>
            <person name="Horton D.L."/>
            <person name="Alikhan N.F."/>
            <person name="Baker D."/>
            <person name="Gharbi K."/>
            <person name="Hall N."/>
            <person name="Watson M."/>
            <person name="Adriaenssens E.M."/>
            <person name="Foster-Nyarko E."/>
            <person name="Jarju S."/>
            <person name="Secka A."/>
            <person name="Antonio M."/>
            <person name="Oren A."/>
            <person name="Chaudhuri R.R."/>
            <person name="La Ragione R."/>
            <person name="Hildebrand F."/>
            <person name="Pallen M.J."/>
        </authorList>
    </citation>
    <scope>NUCLEOTIDE SEQUENCE</scope>
    <source>
        <strain evidence="6">ChiGjej4B4-18154</strain>
    </source>
</reference>
<accession>A0A9D2E3M5</accession>
<feature type="domain" description="UvrD-like helicase C-terminal" evidence="5">
    <location>
        <begin position="25"/>
        <end position="112"/>
    </location>
</feature>
<evidence type="ECO:0000259" key="5">
    <source>
        <dbReference type="Pfam" id="PF13361"/>
    </source>
</evidence>
<dbReference type="PANTHER" id="PTHR11070">
    <property type="entry name" value="UVRD / RECB / PCRA DNA HELICASE FAMILY MEMBER"/>
    <property type="match status" value="1"/>
</dbReference>
<evidence type="ECO:0000256" key="4">
    <source>
        <dbReference type="ARBA" id="ARBA00022840"/>
    </source>
</evidence>
<dbReference type="EMBL" id="DXBV01000027">
    <property type="protein sequence ID" value="HIZ30180.1"/>
    <property type="molecule type" value="Genomic_DNA"/>
</dbReference>
<dbReference type="AlphaFoldDB" id="A0A9D2E3M5"/>
<protein>
    <submittedName>
        <fullName evidence="6">ATP-binding domain-containing protein</fullName>
    </submittedName>
</protein>
<dbReference type="Proteomes" id="UP000824035">
    <property type="component" value="Unassembled WGS sequence"/>
</dbReference>
<dbReference type="InterPro" id="IPR027417">
    <property type="entry name" value="P-loop_NTPase"/>
</dbReference>
<evidence type="ECO:0000256" key="3">
    <source>
        <dbReference type="ARBA" id="ARBA00022806"/>
    </source>
</evidence>
<dbReference type="GO" id="GO:0005829">
    <property type="term" value="C:cytosol"/>
    <property type="evidence" value="ECO:0007669"/>
    <property type="project" value="TreeGrafter"/>
</dbReference>
<dbReference type="InterPro" id="IPR000212">
    <property type="entry name" value="DNA_helicase_UvrD/REP"/>
</dbReference>